<dbReference type="Proteomes" id="UP001470230">
    <property type="component" value="Unassembled WGS sequence"/>
</dbReference>
<reference evidence="2 3" key="1">
    <citation type="submission" date="2024-04" db="EMBL/GenBank/DDBJ databases">
        <title>Tritrichomonas musculus Genome.</title>
        <authorList>
            <person name="Alves-Ferreira E."/>
            <person name="Grigg M."/>
            <person name="Lorenzi H."/>
            <person name="Galac M."/>
        </authorList>
    </citation>
    <scope>NUCLEOTIDE SEQUENCE [LARGE SCALE GENOMIC DNA]</scope>
    <source>
        <strain evidence="2 3">EAF2021</strain>
    </source>
</reference>
<comment type="caution">
    <text evidence="2">The sequence shown here is derived from an EMBL/GenBank/DDBJ whole genome shotgun (WGS) entry which is preliminary data.</text>
</comment>
<accession>A0ABR2JUD6</accession>
<protein>
    <submittedName>
        <fullName evidence="2">Uncharacterized protein</fullName>
    </submittedName>
</protein>
<name>A0ABR2JUD6_9EUKA</name>
<evidence type="ECO:0000313" key="3">
    <source>
        <dbReference type="Proteomes" id="UP001470230"/>
    </source>
</evidence>
<organism evidence="2 3">
    <name type="scientific">Tritrichomonas musculus</name>
    <dbReference type="NCBI Taxonomy" id="1915356"/>
    <lineage>
        <taxon>Eukaryota</taxon>
        <taxon>Metamonada</taxon>
        <taxon>Parabasalia</taxon>
        <taxon>Tritrichomonadida</taxon>
        <taxon>Tritrichomonadidae</taxon>
        <taxon>Tritrichomonas</taxon>
    </lineage>
</organism>
<feature type="region of interest" description="Disordered" evidence="1">
    <location>
        <begin position="1"/>
        <end position="31"/>
    </location>
</feature>
<proteinExistence type="predicted"/>
<feature type="compositionally biased region" description="Polar residues" evidence="1">
    <location>
        <begin position="13"/>
        <end position="31"/>
    </location>
</feature>
<feature type="region of interest" description="Disordered" evidence="1">
    <location>
        <begin position="58"/>
        <end position="96"/>
    </location>
</feature>
<evidence type="ECO:0000256" key="1">
    <source>
        <dbReference type="SAM" id="MobiDB-lite"/>
    </source>
</evidence>
<sequence>MNLPKSKAEKNQAKTSNANPGQSSSNPNSFLSLKEFDGSMNCYDLNESEFFDIDDFDDEEFTNDDRSSEASAPLVNQDEEKESKEVEKKTKKKSSYRKSQIRLTEDGKDFRDMFDYRLEKDHRKIPKPVVKMLFNLVCEDLHFPKMSREDERSINKFFNNYARFKIEIINAIVKYIEKHPEIRNVIDNSFKKSNEKNE</sequence>
<keyword evidence="3" id="KW-1185">Reference proteome</keyword>
<gene>
    <name evidence="2" type="ORF">M9Y10_044996</name>
</gene>
<evidence type="ECO:0000313" key="2">
    <source>
        <dbReference type="EMBL" id="KAK8882354.1"/>
    </source>
</evidence>
<dbReference type="EMBL" id="JAPFFF010000009">
    <property type="protein sequence ID" value="KAK8882354.1"/>
    <property type="molecule type" value="Genomic_DNA"/>
</dbReference>
<feature type="compositionally biased region" description="Basic and acidic residues" evidence="1">
    <location>
        <begin position="1"/>
        <end position="12"/>
    </location>
</feature>